<keyword evidence="1" id="KW-0472">Membrane</keyword>
<accession>A0A397UF03</accession>
<protein>
    <submittedName>
        <fullName evidence="2">Uncharacterized protein</fullName>
    </submittedName>
</protein>
<feature type="transmembrane region" description="Helical" evidence="1">
    <location>
        <begin position="37"/>
        <end position="59"/>
    </location>
</feature>
<comment type="caution">
    <text evidence="2">The sequence shown here is derived from an EMBL/GenBank/DDBJ whole genome shotgun (WGS) entry which is preliminary data.</text>
</comment>
<organism evidence="2 3">
    <name type="scientific">Gigaspora rosea</name>
    <dbReference type="NCBI Taxonomy" id="44941"/>
    <lineage>
        <taxon>Eukaryota</taxon>
        <taxon>Fungi</taxon>
        <taxon>Fungi incertae sedis</taxon>
        <taxon>Mucoromycota</taxon>
        <taxon>Glomeromycotina</taxon>
        <taxon>Glomeromycetes</taxon>
        <taxon>Diversisporales</taxon>
        <taxon>Gigasporaceae</taxon>
        <taxon>Gigaspora</taxon>
    </lineage>
</organism>
<keyword evidence="1" id="KW-0812">Transmembrane</keyword>
<reference evidence="2 3" key="1">
    <citation type="submission" date="2018-06" db="EMBL/GenBank/DDBJ databases">
        <title>Comparative genomics reveals the genomic features of Rhizophagus irregularis, R. cerebriforme, R. diaphanum and Gigaspora rosea, and their symbiotic lifestyle signature.</title>
        <authorList>
            <person name="Morin E."/>
            <person name="San Clemente H."/>
            <person name="Chen E.C.H."/>
            <person name="De La Providencia I."/>
            <person name="Hainaut M."/>
            <person name="Kuo A."/>
            <person name="Kohler A."/>
            <person name="Murat C."/>
            <person name="Tang N."/>
            <person name="Roy S."/>
            <person name="Loubradou J."/>
            <person name="Henrissat B."/>
            <person name="Grigoriev I.V."/>
            <person name="Corradi N."/>
            <person name="Roux C."/>
            <person name="Martin F.M."/>
        </authorList>
    </citation>
    <scope>NUCLEOTIDE SEQUENCE [LARGE SCALE GENOMIC DNA]</scope>
    <source>
        <strain evidence="2 3">DAOM 194757</strain>
    </source>
</reference>
<proteinExistence type="predicted"/>
<gene>
    <name evidence="2" type="ORF">C2G38_2213451</name>
</gene>
<evidence type="ECO:0000313" key="3">
    <source>
        <dbReference type="Proteomes" id="UP000266673"/>
    </source>
</evidence>
<name>A0A397UF03_9GLOM</name>
<keyword evidence="3" id="KW-1185">Reference proteome</keyword>
<evidence type="ECO:0000256" key="1">
    <source>
        <dbReference type="SAM" id="Phobius"/>
    </source>
</evidence>
<evidence type="ECO:0000313" key="2">
    <source>
        <dbReference type="EMBL" id="RIB07758.1"/>
    </source>
</evidence>
<feature type="non-terminal residue" evidence="2">
    <location>
        <position position="1"/>
    </location>
</feature>
<dbReference type="Proteomes" id="UP000266673">
    <property type="component" value="Unassembled WGS sequence"/>
</dbReference>
<dbReference type="EMBL" id="QKWP01001603">
    <property type="protein sequence ID" value="RIB07758.1"/>
    <property type="molecule type" value="Genomic_DNA"/>
</dbReference>
<keyword evidence="1" id="KW-1133">Transmembrane helix</keyword>
<sequence length="102" mass="11223">VSRLLSHFFRRLWCESSGSSMFISAFMVWVFGFLGFFHVSLAFMVSPVAIGVQISRLLSRLFRRLWCGMFNEVGVAVIGVADAVGTVAKSAVSTLLEKAMLA</sequence>
<dbReference type="AlphaFoldDB" id="A0A397UF03"/>